<dbReference type="InterPro" id="IPR050491">
    <property type="entry name" value="AmpC-like"/>
</dbReference>
<dbReference type="PANTHER" id="PTHR46825">
    <property type="entry name" value="D-ALANYL-D-ALANINE-CARBOXYPEPTIDASE/ENDOPEPTIDASE AMPH"/>
    <property type="match status" value="1"/>
</dbReference>
<accession>A0ABW0MKA9</accession>
<dbReference type="RefSeq" id="WP_379754573.1">
    <property type="nucleotide sequence ID" value="NZ_JBHSMR010000013.1"/>
</dbReference>
<dbReference type="EMBL" id="JBHSMR010000013">
    <property type="protein sequence ID" value="MFC5478594.1"/>
    <property type="molecule type" value="Genomic_DNA"/>
</dbReference>
<evidence type="ECO:0000313" key="3">
    <source>
        <dbReference type="EMBL" id="MFC5478594.1"/>
    </source>
</evidence>
<sequence>MPRISFASLRRRCLSLALLAALSACAGLPVQDRTPELLAATVPADYNGVVLVRASRSAAPVVRTWGSAQFETPAAVSADTRFMIGSVSKWITAVAVLRLVEQGKLALDEPVTTWLPELPAASRAVTLRHLLSNTSGIENGLNLALKRDPGTGSLTITPLEAALRFGAGPLGFTPGTKFDYASINWLLVAGVVERATGEPFMRVVTRLVFEPAGVRDTGFADAATPGLPRMAIGYAADRKARKMVPSPPMAAAAGTIYSTANDLVRMADTVYGGLLGAAARRELLTVQHAPEEYALGGRVKQVKNRALAWESGVSGGYKTLLAYAPADGRAVVLLNNTDMAQSEQARIALALLEGFDK</sequence>
<dbReference type="GO" id="GO:0016787">
    <property type="term" value="F:hydrolase activity"/>
    <property type="evidence" value="ECO:0007669"/>
    <property type="project" value="UniProtKB-KW"/>
</dbReference>
<evidence type="ECO:0000256" key="1">
    <source>
        <dbReference type="SAM" id="SignalP"/>
    </source>
</evidence>
<dbReference type="InterPro" id="IPR001466">
    <property type="entry name" value="Beta-lactam-related"/>
</dbReference>
<keyword evidence="3" id="KW-0378">Hydrolase</keyword>
<comment type="caution">
    <text evidence="3">The sequence shown here is derived from an EMBL/GenBank/DDBJ whole genome shotgun (WGS) entry which is preliminary data.</text>
</comment>
<feature type="signal peptide" evidence="1">
    <location>
        <begin position="1"/>
        <end position="26"/>
    </location>
</feature>
<dbReference type="EC" id="3.-.-.-" evidence="3"/>
<dbReference type="SUPFAM" id="SSF56601">
    <property type="entry name" value="beta-lactamase/transpeptidase-like"/>
    <property type="match status" value="1"/>
</dbReference>
<keyword evidence="1" id="KW-0732">Signal</keyword>
<dbReference type="PROSITE" id="PS51257">
    <property type="entry name" value="PROKAR_LIPOPROTEIN"/>
    <property type="match status" value="1"/>
</dbReference>
<dbReference type="Proteomes" id="UP001596101">
    <property type="component" value="Unassembled WGS sequence"/>
</dbReference>
<name>A0ABW0MKA9_9BURK</name>
<dbReference type="Pfam" id="PF00144">
    <property type="entry name" value="Beta-lactamase"/>
    <property type="match status" value="1"/>
</dbReference>
<feature type="chain" id="PRO_5045889053" evidence="1">
    <location>
        <begin position="27"/>
        <end position="357"/>
    </location>
</feature>
<dbReference type="PANTHER" id="PTHR46825:SF9">
    <property type="entry name" value="BETA-LACTAMASE-RELATED DOMAIN-CONTAINING PROTEIN"/>
    <property type="match status" value="1"/>
</dbReference>
<feature type="domain" description="Beta-lactamase-related" evidence="2">
    <location>
        <begin position="55"/>
        <end position="349"/>
    </location>
</feature>
<gene>
    <name evidence="3" type="ORF">ACFPQ5_10365</name>
</gene>
<evidence type="ECO:0000259" key="2">
    <source>
        <dbReference type="Pfam" id="PF00144"/>
    </source>
</evidence>
<keyword evidence="4" id="KW-1185">Reference proteome</keyword>
<proteinExistence type="predicted"/>
<reference evidence="4" key="1">
    <citation type="journal article" date="2019" name="Int. J. Syst. Evol. Microbiol.">
        <title>The Global Catalogue of Microorganisms (GCM) 10K type strain sequencing project: providing services to taxonomists for standard genome sequencing and annotation.</title>
        <authorList>
            <consortium name="The Broad Institute Genomics Platform"/>
            <consortium name="The Broad Institute Genome Sequencing Center for Infectious Disease"/>
            <person name="Wu L."/>
            <person name="Ma J."/>
        </authorList>
    </citation>
    <scope>NUCLEOTIDE SEQUENCE [LARGE SCALE GENOMIC DNA]</scope>
    <source>
        <strain evidence="4">CCUG 43111</strain>
    </source>
</reference>
<organism evidence="3 4">
    <name type="scientific">Massilia suwonensis</name>
    <dbReference type="NCBI Taxonomy" id="648895"/>
    <lineage>
        <taxon>Bacteria</taxon>
        <taxon>Pseudomonadati</taxon>
        <taxon>Pseudomonadota</taxon>
        <taxon>Betaproteobacteria</taxon>
        <taxon>Burkholderiales</taxon>
        <taxon>Oxalobacteraceae</taxon>
        <taxon>Telluria group</taxon>
        <taxon>Massilia</taxon>
    </lineage>
</organism>
<dbReference type="InterPro" id="IPR012338">
    <property type="entry name" value="Beta-lactam/transpept-like"/>
</dbReference>
<protein>
    <submittedName>
        <fullName evidence="3">Serine hydrolase domain-containing protein</fullName>
        <ecNumber evidence="3">3.-.-.-</ecNumber>
    </submittedName>
</protein>
<dbReference type="Gene3D" id="3.40.710.10">
    <property type="entry name" value="DD-peptidase/beta-lactamase superfamily"/>
    <property type="match status" value="1"/>
</dbReference>
<evidence type="ECO:0000313" key="4">
    <source>
        <dbReference type="Proteomes" id="UP001596101"/>
    </source>
</evidence>